<keyword evidence="1" id="KW-1133">Transmembrane helix</keyword>
<keyword evidence="1" id="KW-0812">Transmembrane</keyword>
<sequence>MLLSSKITALSPLTFPFLVVLFLTCITFAILGFAPWLFTGAQEIPFVPSFLYAKLTIVRNTLLVTTDYLKHKPGFLAAL</sequence>
<organism evidence="2 3">
    <name type="scientific">Desulforamulus profundi</name>
    <dbReference type="NCBI Taxonomy" id="1383067"/>
    <lineage>
        <taxon>Bacteria</taxon>
        <taxon>Bacillati</taxon>
        <taxon>Bacillota</taxon>
        <taxon>Clostridia</taxon>
        <taxon>Eubacteriales</taxon>
        <taxon>Peptococcaceae</taxon>
        <taxon>Desulforamulus</taxon>
    </lineage>
</organism>
<gene>
    <name evidence="2" type="ORF">P378_10265</name>
</gene>
<reference evidence="2 3" key="1">
    <citation type="submission" date="2013-09" db="EMBL/GenBank/DDBJ databases">
        <title>Biodegradation of hydrocarbons in the deep terrestrial subsurface : characterization of a microbial consortium composed of two Desulfotomaculum species originating from a deep geological formation.</title>
        <authorList>
            <person name="Aullo T."/>
            <person name="Berlendis S."/>
            <person name="Lascourreges J.-F."/>
            <person name="Dessort D."/>
            <person name="Saint-Laurent S."/>
            <person name="Schraauwers B."/>
            <person name="Mas J."/>
            <person name="Magot M."/>
            <person name="Ranchou-Peyruse A."/>
        </authorList>
    </citation>
    <scope>NUCLEOTIDE SEQUENCE [LARGE SCALE GENOMIC DNA]</scope>
    <source>
        <strain evidence="2 3">Bs107</strain>
    </source>
</reference>
<keyword evidence="3" id="KW-1185">Reference proteome</keyword>
<dbReference type="Proteomes" id="UP000222564">
    <property type="component" value="Unassembled WGS sequence"/>
</dbReference>
<protein>
    <submittedName>
        <fullName evidence="2">Uncharacterized protein</fullName>
    </submittedName>
</protein>
<keyword evidence="1" id="KW-0472">Membrane</keyword>
<evidence type="ECO:0000313" key="3">
    <source>
        <dbReference type="Proteomes" id="UP000222564"/>
    </source>
</evidence>
<proteinExistence type="predicted"/>
<feature type="transmembrane region" description="Helical" evidence="1">
    <location>
        <begin position="15"/>
        <end position="38"/>
    </location>
</feature>
<dbReference type="EMBL" id="AWQQ01000054">
    <property type="protein sequence ID" value="PHJ38206.1"/>
    <property type="molecule type" value="Genomic_DNA"/>
</dbReference>
<name>A0A2C6MFR0_9FIRM</name>
<evidence type="ECO:0000256" key="1">
    <source>
        <dbReference type="SAM" id="Phobius"/>
    </source>
</evidence>
<dbReference type="AlphaFoldDB" id="A0A2C6MFR0"/>
<evidence type="ECO:0000313" key="2">
    <source>
        <dbReference type="EMBL" id="PHJ38206.1"/>
    </source>
</evidence>
<comment type="caution">
    <text evidence="2">The sequence shown here is derived from an EMBL/GenBank/DDBJ whole genome shotgun (WGS) entry which is preliminary data.</text>
</comment>
<accession>A0A2C6MFR0</accession>